<dbReference type="PANTHER" id="PTHR33388">
    <property type="entry name" value="OS01G0212500 PROTEIN"/>
    <property type="match status" value="1"/>
</dbReference>
<evidence type="ECO:0000256" key="3">
    <source>
        <dbReference type="ARBA" id="ARBA00023163"/>
    </source>
</evidence>
<evidence type="ECO:0000256" key="1">
    <source>
        <dbReference type="ARBA" id="ARBA00022491"/>
    </source>
</evidence>
<dbReference type="InterPro" id="IPR014855">
    <property type="entry name" value="NOZZLE"/>
</dbReference>
<evidence type="ECO:0000313" key="5">
    <source>
        <dbReference type="EMBL" id="KAF4367750.1"/>
    </source>
</evidence>
<dbReference type="EMBL" id="JAATIP010000141">
    <property type="protein sequence ID" value="KAF4367750.1"/>
    <property type="molecule type" value="Genomic_DNA"/>
</dbReference>
<dbReference type="Proteomes" id="UP000525078">
    <property type="component" value="Unassembled WGS sequence"/>
</dbReference>
<sequence length="398" mass="42686">MSTSLRFSVMATDEISPSHQELRTMPSFNGSQEAKREVGGGGGGAKTSSGRGRKPSNKGPSNAKKQPQRGLGVAQLERLRLQEWKKSNEILHPGTPTATAGALNFPVPSAVVDHNCFHEFQMVQNPLIAPMTEPLHSVPVQYGAGGSCGVGSARFLSAVVHHHQPGHGAAAHPGLMSSSCDGGSSSPAGILGQYRFADPHRPQYPNPHLQYHSYHHCYGMVNSTNGSLGPSPDQMFPVGADVYDHNPHHENSKELSSIPKMHSPFIHSSPHHDRSAFCPKKTRFNCENIGELTLGLGTRGVRSTSHDDEGLEIVAVHRKVNPASGGVLMEYEFFPGKYNSCGTSSNEILMKKIHSSSDHQNSISGADKTSYVNTFSAATTTTENGSDISNPVDLSLKL</sequence>
<accession>A0A7J6FDA0</accession>
<evidence type="ECO:0000313" key="6">
    <source>
        <dbReference type="Proteomes" id="UP000525078"/>
    </source>
</evidence>
<dbReference type="AlphaFoldDB" id="A0A7J6FDA0"/>
<proteinExistence type="predicted"/>
<dbReference type="GO" id="GO:0003700">
    <property type="term" value="F:DNA-binding transcription factor activity"/>
    <property type="evidence" value="ECO:0007669"/>
    <property type="project" value="InterPro"/>
</dbReference>
<evidence type="ECO:0000256" key="4">
    <source>
        <dbReference type="SAM" id="MobiDB-lite"/>
    </source>
</evidence>
<comment type="caution">
    <text evidence="5">The sequence shown here is derived from an EMBL/GenBank/DDBJ whole genome shotgun (WGS) entry which is preliminary data.</text>
</comment>
<name>A0A7J6FDA0_CANSA</name>
<organism evidence="5 6">
    <name type="scientific">Cannabis sativa</name>
    <name type="common">Hemp</name>
    <name type="synonym">Marijuana</name>
    <dbReference type="NCBI Taxonomy" id="3483"/>
    <lineage>
        <taxon>Eukaryota</taxon>
        <taxon>Viridiplantae</taxon>
        <taxon>Streptophyta</taxon>
        <taxon>Embryophyta</taxon>
        <taxon>Tracheophyta</taxon>
        <taxon>Spermatophyta</taxon>
        <taxon>Magnoliopsida</taxon>
        <taxon>eudicotyledons</taxon>
        <taxon>Gunneridae</taxon>
        <taxon>Pentapetalae</taxon>
        <taxon>rosids</taxon>
        <taxon>fabids</taxon>
        <taxon>Rosales</taxon>
        <taxon>Cannabaceae</taxon>
        <taxon>Cannabis</taxon>
    </lineage>
</organism>
<dbReference type="PANTHER" id="PTHR33388:SF2">
    <property type="entry name" value="PROTEIN SPOROCYTELESS"/>
    <property type="match status" value="1"/>
</dbReference>
<reference evidence="5 6" key="1">
    <citation type="journal article" date="2020" name="bioRxiv">
        <title>Sequence and annotation of 42 cannabis genomes reveals extensive copy number variation in cannabinoid synthesis and pathogen resistance genes.</title>
        <authorList>
            <person name="Mckernan K.J."/>
            <person name="Helbert Y."/>
            <person name="Kane L.T."/>
            <person name="Ebling H."/>
            <person name="Zhang L."/>
            <person name="Liu B."/>
            <person name="Eaton Z."/>
            <person name="Mclaughlin S."/>
            <person name="Kingan S."/>
            <person name="Baybayan P."/>
            <person name="Concepcion G."/>
            <person name="Jordan M."/>
            <person name="Riva A."/>
            <person name="Barbazuk W."/>
            <person name="Harkins T."/>
        </authorList>
    </citation>
    <scope>NUCLEOTIDE SEQUENCE [LARGE SCALE GENOMIC DNA]</scope>
    <source>
        <strain evidence="6">cv. Jamaican Lion 4</strain>
        <tissue evidence="5">Leaf</tissue>
    </source>
</reference>
<feature type="region of interest" description="Disordered" evidence="4">
    <location>
        <begin position="1"/>
        <end position="72"/>
    </location>
</feature>
<keyword evidence="2" id="KW-0805">Transcription regulation</keyword>
<evidence type="ECO:0000256" key="2">
    <source>
        <dbReference type="ARBA" id="ARBA00023015"/>
    </source>
</evidence>
<dbReference type="InterPro" id="IPR040356">
    <property type="entry name" value="SPEAR"/>
</dbReference>
<gene>
    <name evidence="5" type="ORF">F8388_011325</name>
</gene>
<keyword evidence="3" id="KW-0804">Transcription</keyword>
<keyword evidence="1" id="KW-0678">Repressor</keyword>
<dbReference type="Pfam" id="PF08744">
    <property type="entry name" value="NOZZLE"/>
    <property type="match status" value="1"/>
</dbReference>
<protein>
    <submittedName>
        <fullName evidence="5">Uncharacterized protein</fullName>
    </submittedName>
</protein>